<dbReference type="AlphaFoldDB" id="A0ABD5UK60"/>
<comment type="caution">
    <text evidence="1">The sequence shown here is derived from an EMBL/GenBank/DDBJ whole genome shotgun (WGS) entry which is preliminary data.</text>
</comment>
<proteinExistence type="predicted"/>
<keyword evidence="2" id="KW-1185">Reference proteome</keyword>
<accession>A0ABD5UK60</accession>
<dbReference type="Proteomes" id="UP001596406">
    <property type="component" value="Unassembled WGS sequence"/>
</dbReference>
<evidence type="ECO:0000313" key="2">
    <source>
        <dbReference type="Proteomes" id="UP001596406"/>
    </source>
</evidence>
<dbReference type="RefSeq" id="WP_304450071.1">
    <property type="nucleotide sequence ID" value="NZ_JARRAH010000005.1"/>
</dbReference>
<reference evidence="1 2" key="1">
    <citation type="journal article" date="2019" name="Int. J. Syst. Evol. Microbiol.">
        <title>The Global Catalogue of Microorganisms (GCM) 10K type strain sequencing project: providing services to taxonomists for standard genome sequencing and annotation.</title>
        <authorList>
            <consortium name="The Broad Institute Genomics Platform"/>
            <consortium name="The Broad Institute Genome Sequencing Center for Infectious Disease"/>
            <person name="Wu L."/>
            <person name="Ma J."/>
        </authorList>
    </citation>
    <scope>NUCLEOTIDE SEQUENCE [LARGE SCALE GENOMIC DNA]</scope>
    <source>
        <strain evidence="1 2">PSRA2</strain>
    </source>
</reference>
<sequence length="86" mass="9359">MERNTALTVYLILPCLLYGTAFATIVTQYPEMISTEQLRGVHAVFGAVIACILYTKKDELTGGCLTVVSAVHPKLDVYYLSSSIGD</sequence>
<organism evidence="1 2">
    <name type="scientific">Halomarina ordinaria</name>
    <dbReference type="NCBI Taxonomy" id="3033939"/>
    <lineage>
        <taxon>Archaea</taxon>
        <taxon>Methanobacteriati</taxon>
        <taxon>Methanobacteriota</taxon>
        <taxon>Stenosarchaea group</taxon>
        <taxon>Halobacteria</taxon>
        <taxon>Halobacteriales</taxon>
        <taxon>Natronomonadaceae</taxon>
        <taxon>Halomarina</taxon>
    </lineage>
</organism>
<dbReference type="EMBL" id="JBHSXM010000005">
    <property type="protein sequence ID" value="MFC6838381.1"/>
    <property type="molecule type" value="Genomic_DNA"/>
</dbReference>
<evidence type="ECO:0000313" key="1">
    <source>
        <dbReference type="EMBL" id="MFC6838381.1"/>
    </source>
</evidence>
<protein>
    <submittedName>
        <fullName evidence="1">Uncharacterized protein</fullName>
    </submittedName>
</protein>
<name>A0ABD5UK60_9EURY</name>
<gene>
    <name evidence="1" type="ORF">ACFQHK_18015</name>
</gene>